<organism evidence="1">
    <name type="scientific">metagenome</name>
    <dbReference type="NCBI Taxonomy" id="256318"/>
    <lineage>
        <taxon>unclassified sequences</taxon>
        <taxon>metagenomes</taxon>
    </lineage>
</organism>
<evidence type="ECO:0000313" key="1">
    <source>
        <dbReference type="EMBL" id="CUR55363.1"/>
    </source>
</evidence>
<dbReference type="SUPFAM" id="SSF75005">
    <property type="entry name" value="Arabinanase/levansucrase/invertase"/>
    <property type="match status" value="1"/>
</dbReference>
<protein>
    <submittedName>
        <fullName evidence="1">Uncharacterized protein</fullName>
    </submittedName>
</protein>
<dbReference type="EMBL" id="CZKA01000018">
    <property type="protein sequence ID" value="CUR55363.1"/>
    <property type="molecule type" value="Genomic_DNA"/>
</dbReference>
<name>A0A2P2C009_9ZZZZ</name>
<accession>A0A2P2C009</accession>
<gene>
    <name evidence="1" type="ORF">NOCA2250009</name>
</gene>
<dbReference type="AlphaFoldDB" id="A0A2P2C009"/>
<proteinExistence type="predicted"/>
<sequence length="463" mass="50413">MLPRFEVLDRLRPVDLLAPGLIRTDLSWRDHAPASAWSSGPAVAPYLAVVLEIDEGEVDGRLSFGWAGADGSRLLGWYDGRRRLLGIDLVSASGVASSHRSRRFGRLDGGSATGSLALTLTGTHLSVLTAHRGIWSARARVDLAGTLDARSETFLHGLEVGFDWDAAQDAPSPVRRLRAGSFGQLGLRDLHVATQADGEIVRRDGRIVLTATHAGPGFFDTGHTGVWTFDPETVELEHVADLYFHRPDRAGVFGDHATHLVRDGDQWLVATSTWGDFDRTSVSITLARTGADLLHGQHVLDTVALRVPSTGVGVWDPHLARIDDVWHVAYVSARKFFAFHPALCRGTSLDDLHLVAEDRTRRATEGTVLVQLDGEWCLLASDGRDNASGRRERYPVYDLRLREIGALDAPYSTNIPWPMVVPHGDVWLMLTFDGTRYGGGILGYGTHGDVVVMRTGAPGPQPG</sequence>
<dbReference type="InterPro" id="IPR023296">
    <property type="entry name" value="Glyco_hydro_beta-prop_sf"/>
</dbReference>
<reference evidence="1" key="1">
    <citation type="submission" date="2015-08" db="EMBL/GenBank/DDBJ databases">
        <authorList>
            <person name="Babu N.S."/>
            <person name="Beckwith C.J."/>
            <person name="Beseler K.G."/>
            <person name="Brison A."/>
            <person name="Carone J.V."/>
            <person name="Caskin T.P."/>
            <person name="Diamond M."/>
            <person name="Durham M.E."/>
            <person name="Foxe J.M."/>
            <person name="Go M."/>
            <person name="Henderson B.A."/>
            <person name="Jones I.B."/>
            <person name="McGettigan J.A."/>
            <person name="Micheletti S.J."/>
            <person name="Nasrallah M.E."/>
            <person name="Ortiz D."/>
            <person name="Piller C.R."/>
            <person name="Privatt S.R."/>
            <person name="Schneider S.L."/>
            <person name="Sharp S."/>
            <person name="Smith T.C."/>
            <person name="Stanton J.D."/>
            <person name="Ullery H.E."/>
            <person name="Wilson R.J."/>
            <person name="Serrano M.G."/>
            <person name="Buck G."/>
            <person name="Lee V."/>
            <person name="Wang Y."/>
            <person name="Carvalho R."/>
            <person name="Voegtly L."/>
            <person name="Shi R."/>
            <person name="Duckworth R."/>
            <person name="Johnson A."/>
            <person name="Loviza R."/>
            <person name="Walstead R."/>
            <person name="Shah Z."/>
            <person name="Kiflezghi M."/>
            <person name="Wade K."/>
            <person name="Ball S.L."/>
            <person name="Bradley K.W."/>
            <person name="Asai D.J."/>
            <person name="Bowman C.A."/>
            <person name="Russell D.A."/>
            <person name="Pope W.H."/>
            <person name="Jacobs-Sera D."/>
            <person name="Hendrix R.W."/>
            <person name="Hatfull G.F."/>
        </authorList>
    </citation>
    <scope>NUCLEOTIDE SEQUENCE</scope>
</reference>